<dbReference type="KEGG" id="vg:55009800"/>
<organism evidence="2 3">
    <name type="scientific">Streptomyces phage Hiyaa</name>
    <dbReference type="NCBI Taxonomy" id="2499072"/>
    <lineage>
        <taxon>Viruses</taxon>
        <taxon>Duplodnaviria</taxon>
        <taxon>Heunggongvirae</taxon>
        <taxon>Uroviricota</taxon>
        <taxon>Caudoviricetes</taxon>
        <taxon>Hiyaavirus</taxon>
        <taxon>Hiyaavirus hiyaa</taxon>
    </lineage>
</organism>
<dbReference type="EMBL" id="MK279841">
    <property type="protein sequence ID" value="AZS06662.1"/>
    <property type="molecule type" value="Genomic_DNA"/>
</dbReference>
<feature type="domain" description="Siphovirus-type tail component C-terminal" evidence="1">
    <location>
        <begin position="191"/>
        <end position="292"/>
    </location>
</feature>
<dbReference type="Pfam" id="PF22768">
    <property type="entry name" value="SPP1_Dit"/>
    <property type="match status" value="1"/>
</dbReference>
<evidence type="ECO:0000313" key="3">
    <source>
        <dbReference type="Proteomes" id="UP000287372"/>
    </source>
</evidence>
<evidence type="ECO:0000313" key="2">
    <source>
        <dbReference type="EMBL" id="AZS06662.1"/>
    </source>
</evidence>
<evidence type="ECO:0000259" key="1">
    <source>
        <dbReference type="Pfam" id="PF22768"/>
    </source>
</evidence>
<dbReference type="GeneID" id="55009800"/>
<protein>
    <submittedName>
        <fullName evidence="2">Minor tail protein</fullName>
    </submittedName>
</protein>
<proteinExistence type="predicted"/>
<dbReference type="Gene3D" id="2.60.120.860">
    <property type="match status" value="1"/>
</dbReference>
<name>A0A3S9U8L6_9CAUD</name>
<accession>A0A3S9U8L6</accession>
<keyword evidence="3" id="KW-1185">Reference proteome</keyword>
<sequence length="296" mass="31720">MTVAAINWQGSQPGHMQYGDLLLGPGTAWRWDQLEGWEDTPGLDSGTVLKASAHGAWPGILYAQTRTVTASLVVRCEPGNMNGTIRQLSAATPIDAEDEIPLVVQLDDDAPLVIFARCTRRAFSVVGTHRKGLARGAIEFEASDPRRYSLLETSQTTSLPQPEPGLSWDLVFPLDFGVPGSSGNIDAANSGDAPTHPHFAITGPCSQPSITNINTGDLLEYDIDLSASDTLYVDTLQGTVTLNGTTANRLYTATTRSQPEGSFILKPGSSALAFRSDDSEPDPASTLTVTWRSAFW</sequence>
<reference evidence="2 3" key="1">
    <citation type="submission" date="2018-12" db="EMBL/GenBank/DDBJ databases">
        <authorList>
            <person name="Lieu J.K."/>
            <person name="Tian C.Z."/>
            <person name="Hsaio W.J."/>
            <person name="Shaffer C.D."/>
            <person name="Weston-Hafer K.A."/>
            <person name="Russell D.A."/>
            <person name="Pope W.H."/>
            <person name="Jacobs-Sera D."/>
            <person name="Hendrix R.W."/>
            <person name="Hatfull G.F."/>
        </authorList>
    </citation>
    <scope>NUCLEOTIDE SEQUENCE [LARGE SCALE GENOMIC DNA]</scope>
</reference>
<gene>
    <name evidence="2" type="primary">22</name>
    <name evidence="2" type="ORF">SEA_HIYAA_22</name>
</gene>
<dbReference type="Proteomes" id="UP000287372">
    <property type="component" value="Segment"/>
</dbReference>
<dbReference type="InterPro" id="IPR054738">
    <property type="entry name" value="Siphovirus-type_tail_C"/>
</dbReference>
<dbReference type="RefSeq" id="YP_009818458.1">
    <property type="nucleotide sequence ID" value="NC_048139.1"/>
</dbReference>